<evidence type="ECO:0000256" key="6">
    <source>
        <dbReference type="PIRNR" id="PIRNR000535"/>
    </source>
</evidence>
<organism evidence="8 9">
    <name type="scientific">Stackebrandtia nassauensis (strain DSM 44728 / CIP 108903 / NRRL B-16338 / NBRC 102104 / LLR-40K-21)</name>
    <dbReference type="NCBI Taxonomy" id="446470"/>
    <lineage>
        <taxon>Bacteria</taxon>
        <taxon>Bacillati</taxon>
        <taxon>Actinomycetota</taxon>
        <taxon>Actinomycetes</taxon>
        <taxon>Glycomycetales</taxon>
        <taxon>Glycomycetaceae</taxon>
        <taxon>Stackebrandtia</taxon>
    </lineage>
</organism>
<dbReference type="STRING" id="446470.Snas_6208"/>
<protein>
    <submittedName>
        <fullName evidence="8">1-phosphofructokinase</fullName>
    </submittedName>
</protein>
<dbReference type="PROSITE" id="PS00584">
    <property type="entry name" value="PFKB_KINASES_2"/>
    <property type="match status" value="1"/>
</dbReference>
<dbReference type="PIRSF" id="PIRSF000535">
    <property type="entry name" value="1PFK/6PFK/LacC"/>
    <property type="match status" value="1"/>
</dbReference>
<keyword evidence="3" id="KW-0547">Nucleotide-binding</keyword>
<dbReference type="NCBIfam" id="TIGR03168">
    <property type="entry name" value="1-PFK"/>
    <property type="match status" value="1"/>
</dbReference>
<feature type="domain" description="Carbohydrate kinase PfkB" evidence="7">
    <location>
        <begin position="26"/>
        <end position="290"/>
    </location>
</feature>
<evidence type="ECO:0000256" key="2">
    <source>
        <dbReference type="ARBA" id="ARBA00022679"/>
    </source>
</evidence>
<reference evidence="8 9" key="1">
    <citation type="journal article" date="2009" name="Stand. Genomic Sci.">
        <title>Complete genome sequence of Stackebrandtia nassauensis type strain (LLR-40K-21).</title>
        <authorList>
            <person name="Munk C."/>
            <person name="Lapidus A."/>
            <person name="Copeland A."/>
            <person name="Jando M."/>
            <person name="Mayilraj S."/>
            <person name="Glavina Del Rio T."/>
            <person name="Nolan M."/>
            <person name="Chen F."/>
            <person name="Lucas S."/>
            <person name="Tice H."/>
            <person name="Cheng J.F."/>
            <person name="Han C."/>
            <person name="Detter J.C."/>
            <person name="Bruce D."/>
            <person name="Goodwin L."/>
            <person name="Chain P."/>
            <person name="Pitluck S."/>
            <person name="Goker M."/>
            <person name="Ovchinikova G."/>
            <person name="Pati A."/>
            <person name="Ivanova N."/>
            <person name="Mavromatis K."/>
            <person name="Chen A."/>
            <person name="Palaniappan K."/>
            <person name="Land M."/>
            <person name="Hauser L."/>
            <person name="Chang Y.J."/>
            <person name="Jeffries C.D."/>
            <person name="Bristow J."/>
            <person name="Eisen J.A."/>
            <person name="Markowitz V."/>
            <person name="Hugenholtz P."/>
            <person name="Kyrpides N.C."/>
            <person name="Klenk H.P."/>
        </authorList>
    </citation>
    <scope>NUCLEOTIDE SEQUENCE [LARGE SCALE GENOMIC DNA]</scope>
    <source>
        <strain evidence="9">DSM 44728 / CIP 108903 / NRRL B-16338 / NBRC 102104 / LLR-40K-21</strain>
    </source>
</reference>
<dbReference type="eggNOG" id="COG1105">
    <property type="taxonomic scope" value="Bacteria"/>
</dbReference>
<dbReference type="GO" id="GO:0005524">
    <property type="term" value="F:ATP binding"/>
    <property type="evidence" value="ECO:0007669"/>
    <property type="project" value="UniProtKB-KW"/>
</dbReference>
<evidence type="ECO:0000313" key="9">
    <source>
        <dbReference type="Proteomes" id="UP000000844"/>
    </source>
</evidence>
<evidence type="ECO:0000256" key="5">
    <source>
        <dbReference type="ARBA" id="ARBA00022840"/>
    </source>
</evidence>
<name>D3Q2S9_STANL</name>
<dbReference type="HOGENOM" id="CLU_050013_0_2_11"/>
<dbReference type="GO" id="GO:0008443">
    <property type="term" value="F:phosphofructokinase activity"/>
    <property type="evidence" value="ECO:0007669"/>
    <property type="project" value="TreeGrafter"/>
</dbReference>
<keyword evidence="5" id="KW-0067">ATP-binding</keyword>
<keyword evidence="9" id="KW-1185">Reference proteome</keyword>
<dbReference type="InterPro" id="IPR002173">
    <property type="entry name" value="Carboh/pur_kinase_PfkB_CS"/>
</dbReference>
<keyword evidence="4 8" id="KW-0418">Kinase</keyword>
<comment type="similarity">
    <text evidence="1">Belongs to the carbohydrate kinase PfkB family.</text>
</comment>
<dbReference type="PANTHER" id="PTHR46566:SF5">
    <property type="entry name" value="1-PHOSPHOFRUCTOKINASE"/>
    <property type="match status" value="1"/>
</dbReference>
<keyword evidence="2 6" id="KW-0808">Transferase</keyword>
<evidence type="ECO:0000259" key="7">
    <source>
        <dbReference type="Pfam" id="PF00294"/>
    </source>
</evidence>
<evidence type="ECO:0000313" key="8">
    <source>
        <dbReference type="EMBL" id="ADD45830.1"/>
    </source>
</evidence>
<sequence length="312" mass="32812">MDTPVILTVALNAALDVTYSIDAELRPHATYRVGTVAEMPGGKALNTARILHTLRDPVLATGLLGGHTGERIAERIPAGLRHRFVRVDGESRRALVVADPADATGFWEPGPEITSEEWQRFRDRFDGLLRVARVVVLSGSLPQGLPVDAYAQLVAAARDRGVTTILDCDGEALRAALPQRPDVIKPNAHELAAAVPDADLSTVDGIRKAAETLRAAGARAVIASLGPDGLLAVLPDAAFTAAPPETVSGNPTGAGDACVAGLARGVLYDTGWPTRLTDAVALSAAAVRSPVAGRVDVTDYLTLRHHIHLKEL</sequence>
<evidence type="ECO:0000256" key="1">
    <source>
        <dbReference type="ARBA" id="ARBA00010688"/>
    </source>
</evidence>
<dbReference type="CDD" id="cd01164">
    <property type="entry name" value="FruK_PfkB_like"/>
    <property type="match status" value="1"/>
</dbReference>
<evidence type="ECO:0000256" key="4">
    <source>
        <dbReference type="ARBA" id="ARBA00022777"/>
    </source>
</evidence>
<dbReference type="SUPFAM" id="SSF53613">
    <property type="entry name" value="Ribokinase-like"/>
    <property type="match status" value="1"/>
</dbReference>
<dbReference type="EMBL" id="CP001778">
    <property type="protein sequence ID" value="ADD45830.1"/>
    <property type="molecule type" value="Genomic_DNA"/>
</dbReference>
<dbReference type="AlphaFoldDB" id="D3Q2S9"/>
<dbReference type="Pfam" id="PF00294">
    <property type="entry name" value="PfkB"/>
    <property type="match status" value="1"/>
</dbReference>
<dbReference type="InterPro" id="IPR011611">
    <property type="entry name" value="PfkB_dom"/>
</dbReference>
<gene>
    <name evidence="8" type="ordered locus">Snas_6208</name>
</gene>
<dbReference type="InterPro" id="IPR029056">
    <property type="entry name" value="Ribokinase-like"/>
</dbReference>
<dbReference type="Proteomes" id="UP000000844">
    <property type="component" value="Chromosome"/>
</dbReference>
<dbReference type="InterPro" id="IPR017583">
    <property type="entry name" value="Tagatose/fructose_Pkinase"/>
</dbReference>
<proteinExistence type="inferred from homology"/>
<dbReference type="Gene3D" id="3.40.1190.20">
    <property type="match status" value="1"/>
</dbReference>
<dbReference type="GO" id="GO:0005829">
    <property type="term" value="C:cytosol"/>
    <property type="evidence" value="ECO:0007669"/>
    <property type="project" value="TreeGrafter"/>
</dbReference>
<dbReference type="KEGG" id="sna:Snas_6208"/>
<evidence type="ECO:0000256" key="3">
    <source>
        <dbReference type="ARBA" id="ARBA00022741"/>
    </source>
</evidence>
<dbReference type="PANTHER" id="PTHR46566">
    <property type="entry name" value="1-PHOSPHOFRUCTOKINASE-RELATED"/>
    <property type="match status" value="1"/>
</dbReference>
<accession>D3Q2S9</accession>